<accession>A0A2T7UQI0</accession>
<sequence length="546" mass="58482">MAPKTCTRGNAPSPRNATRSGRGAELVPGMGGPAPPGKTRRLNSGPTLPSGPPRPLFVPQISRGVRGAAPPGWSPEEPVRQHGGRGRNPSPLRGRGGAAIPAGKGSRMPLLLRLYLAFAAVSAPFWRLVLWIRQRQGREDPRRGREKLGHASQSRPEGVLLWFHAVSVGEAQALVTLLDRLTAAHADLTILLTTHTTASAEALARRGLPDRVLHQFAPADYPGALDRFMAHWRPDALIVAEADLWPLMLRRARRAGLPMVLINTHVTERRYRRRRRMVATNGALMDLFDRILVQDADSMARYRDLGAPAGKMSVMGVLKAASDPLPDRPEARALLEAQIAGRPVWLAASTKSVEEPQLMQAQALAHEALPDLLFLIAPRKPAEADGTEAAARAHFPPGAIARRSRGEAITAATRVYIADTIGEMGLWYRLAPVAYTGNSLRVPGVTLTGKNPFEAVALGALVLHGPDTGNFAEAYARLKAAGGALEVADAAALARAVVAAQDPAFRAPYLAGAARVQAENQHPLEVSLKAMEAVLDGLLDGRPASR</sequence>
<dbReference type="GO" id="GO:0009245">
    <property type="term" value="P:lipid A biosynthetic process"/>
    <property type="evidence" value="ECO:0007669"/>
    <property type="project" value="TreeGrafter"/>
</dbReference>
<feature type="transmembrane region" description="Helical" evidence="10">
    <location>
        <begin position="114"/>
        <end position="132"/>
    </location>
</feature>
<comment type="similarity">
    <text evidence="10">Belongs to the glycosyltransferase group 1 family.</text>
</comment>
<dbReference type="AlphaFoldDB" id="A0A2T7UQI0"/>
<evidence type="ECO:0000256" key="2">
    <source>
        <dbReference type="ARBA" id="ARBA00004713"/>
    </source>
</evidence>
<feature type="compositionally biased region" description="Polar residues" evidence="11">
    <location>
        <begin position="7"/>
        <end position="19"/>
    </location>
</feature>
<dbReference type="Gene3D" id="3.40.50.11720">
    <property type="entry name" value="3-Deoxy-D-manno-octulosonic-acid transferase, N-terminal domain"/>
    <property type="match status" value="1"/>
</dbReference>
<dbReference type="UniPathway" id="UPA00958"/>
<dbReference type="InterPro" id="IPR039901">
    <property type="entry name" value="Kdotransferase"/>
</dbReference>
<evidence type="ECO:0000256" key="5">
    <source>
        <dbReference type="ARBA" id="ARBA00022679"/>
    </source>
</evidence>
<dbReference type="Proteomes" id="UP000244810">
    <property type="component" value="Unassembled WGS sequence"/>
</dbReference>
<evidence type="ECO:0000313" key="13">
    <source>
        <dbReference type="EMBL" id="PVE46995.1"/>
    </source>
</evidence>
<evidence type="ECO:0000256" key="6">
    <source>
        <dbReference type="ARBA" id="ARBA00031445"/>
    </source>
</evidence>
<feature type="site" description="Transition state stabilizer" evidence="9">
    <location>
        <position position="319"/>
    </location>
</feature>
<dbReference type="Gene3D" id="3.40.50.2000">
    <property type="entry name" value="Glycogen Phosphorylase B"/>
    <property type="match status" value="1"/>
</dbReference>
<dbReference type="GO" id="GO:0043842">
    <property type="term" value="F:Kdo transferase activity"/>
    <property type="evidence" value="ECO:0007669"/>
    <property type="project" value="UniProtKB-EC"/>
</dbReference>
<keyword evidence="5 10" id="KW-0808">Transferase</keyword>
<evidence type="ECO:0000256" key="3">
    <source>
        <dbReference type="ARBA" id="ARBA00012621"/>
    </source>
</evidence>
<comment type="catalytic activity">
    <reaction evidence="7 10">
        <text>lipid IVA (E. coli) + CMP-3-deoxy-beta-D-manno-octulosonate = alpha-Kdo-(2-&gt;6)-lipid IVA (E. coli) + CMP + H(+)</text>
        <dbReference type="Rhea" id="RHEA:28066"/>
        <dbReference type="ChEBI" id="CHEBI:15378"/>
        <dbReference type="ChEBI" id="CHEBI:58603"/>
        <dbReference type="ChEBI" id="CHEBI:60364"/>
        <dbReference type="ChEBI" id="CHEBI:60377"/>
        <dbReference type="ChEBI" id="CHEBI:85987"/>
        <dbReference type="EC" id="2.4.99.12"/>
    </reaction>
</comment>
<dbReference type="InterPro" id="IPR007507">
    <property type="entry name" value="Glycos_transf_N"/>
</dbReference>
<reference evidence="13 14" key="1">
    <citation type="journal article" date="2011" name="Syst. Appl. Microbiol.">
        <title>Defluviimonas denitrificans gen. nov., sp. nov., and Pararhodobacter aggregans gen. nov., sp. nov., non-phototrophic Rhodobacteraceae from the biofilter of a marine aquaculture.</title>
        <authorList>
            <person name="Foesel B.U."/>
            <person name="Drake H.L."/>
            <person name="Schramm A."/>
        </authorList>
    </citation>
    <scope>NUCLEOTIDE SEQUENCE [LARGE SCALE GENOMIC DNA]</scope>
    <source>
        <strain evidence="13 14">D1-19</strain>
    </source>
</reference>
<proteinExistence type="inferred from homology"/>
<comment type="caution">
    <text evidence="13">The sequence shown here is derived from an EMBL/GenBank/DDBJ whole genome shotgun (WGS) entry which is preliminary data.</text>
</comment>
<dbReference type="EMBL" id="QDDR01000006">
    <property type="protein sequence ID" value="PVE46995.1"/>
    <property type="molecule type" value="Genomic_DNA"/>
</dbReference>
<name>A0A2T7UQI0_9RHOB</name>
<evidence type="ECO:0000256" key="1">
    <source>
        <dbReference type="ARBA" id="ARBA00003394"/>
    </source>
</evidence>
<dbReference type="GO" id="GO:0005886">
    <property type="term" value="C:plasma membrane"/>
    <property type="evidence" value="ECO:0007669"/>
    <property type="project" value="UniProtKB-SubCell"/>
</dbReference>
<feature type="active site" description="Proton acceptor" evidence="8">
    <location>
        <position position="170"/>
    </location>
</feature>
<evidence type="ECO:0000256" key="10">
    <source>
        <dbReference type="RuleBase" id="RU365103"/>
    </source>
</evidence>
<keyword evidence="10" id="KW-0472">Membrane</keyword>
<evidence type="ECO:0000256" key="7">
    <source>
        <dbReference type="ARBA" id="ARBA00049183"/>
    </source>
</evidence>
<evidence type="ECO:0000256" key="8">
    <source>
        <dbReference type="PIRSR" id="PIRSR639901-1"/>
    </source>
</evidence>
<keyword evidence="10" id="KW-0812">Transmembrane</keyword>
<keyword evidence="10" id="KW-1133">Transmembrane helix</keyword>
<dbReference type="PANTHER" id="PTHR42755">
    <property type="entry name" value="3-DEOXY-MANNO-OCTULOSONATE CYTIDYLYLTRANSFERASE"/>
    <property type="match status" value="1"/>
</dbReference>
<keyword evidence="10" id="KW-0448">Lipopolysaccharide biosynthesis</keyword>
<dbReference type="InterPro" id="IPR038107">
    <property type="entry name" value="Glycos_transf_N_sf"/>
</dbReference>
<feature type="region of interest" description="Disordered" evidence="11">
    <location>
        <begin position="1"/>
        <end position="101"/>
    </location>
</feature>
<dbReference type="EC" id="2.4.99.12" evidence="3 10"/>
<evidence type="ECO:0000313" key="14">
    <source>
        <dbReference type="Proteomes" id="UP000244810"/>
    </source>
</evidence>
<keyword evidence="10" id="KW-1003">Cell membrane</keyword>
<organism evidence="13 14">
    <name type="scientific">Pararhodobacter aggregans</name>
    <dbReference type="NCBI Taxonomy" id="404875"/>
    <lineage>
        <taxon>Bacteria</taxon>
        <taxon>Pseudomonadati</taxon>
        <taxon>Pseudomonadota</taxon>
        <taxon>Alphaproteobacteria</taxon>
        <taxon>Rhodobacterales</taxon>
        <taxon>Paracoccaceae</taxon>
        <taxon>Pararhodobacter</taxon>
    </lineage>
</organism>
<gene>
    <name evidence="13" type="ORF">DDE23_12075</name>
</gene>
<evidence type="ECO:0000256" key="9">
    <source>
        <dbReference type="PIRSR" id="PIRSR639901-2"/>
    </source>
</evidence>
<dbReference type="GO" id="GO:0009244">
    <property type="term" value="P:lipopolysaccharide core region biosynthetic process"/>
    <property type="evidence" value="ECO:0007669"/>
    <property type="project" value="UniProtKB-UniRule"/>
</dbReference>
<dbReference type="OrthoDB" id="9789797at2"/>
<keyword evidence="14" id="KW-1185">Reference proteome</keyword>
<comment type="function">
    <text evidence="1 10">Involved in lipopolysaccharide (LPS) biosynthesis. Catalyzes the transfer of 3-deoxy-D-manno-octulosonate (Kdo) residue(s) from CMP-Kdo to lipid IV(A), the tetraacyldisaccharide-1,4'-bisphosphate precursor of lipid A.</text>
</comment>
<feature type="site" description="Transition state stabilizer" evidence="9">
    <location>
        <position position="241"/>
    </location>
</feature>
<evidence type="ECO:0000259" key="12">
    <source>
        <dbReference type="Pfam" id="PF04413"/>
    </source>
</evidence>
<dbReference type="PANTHER" id="PTHR42755:SF1">
    <property type="entry name" value="3-DEOXY-D-MANNO-OCTULOSONIC ACID TRANSFERASE, MITOCHONDRIAL-RELATED"/>
    <property type="match status" value="1"/>
</dbReference>
<evidence type="ECO:0000256" key="4">
    <source>
        <dbReference type="ARBA" id="ARBA00019077"/>
    </source>
</evidence>
<comment type="subcellular location">
    <subcellularLocation>
        <location evidence="10">Cell membrane</location>
    </subcellularLocation>
</comment>
<feature type="domain" description="3-deoxy-D-manno-octulosonic-acid transferase N-terminal" evidence="12">
    <location>
        <begin position="144"/>
        <end position="320"/>
    </location>
</feature>
<dbReference type="Pfam" id="PF04413">
    <property type="entry name" value="Glycos_transf_N"/>
    <property type="match status" value="1"/>
</dbReference>
<evidence type="ECO:0000256" key="11">
    <source>
        <dbReference type="SAM" id="MobiDB-lite"/>
    </source>
</evidence>
<comment type="pathway">
    <text evidence="2 10">Bacterial outer membrane biogenesis; LPS core biosynthesis.</text>
</comment>
<dbReference type="SUPFAM" id="SSF53756">
    <property type="entry name" value="UDP-Glycosyltransferase/glycogen phosphorylase"/>
    <property type="match status" value="1"/>
</dbReference>
<protein>
    <recommendedName>
        <fullName evidence="4 10">3-deoxy-D-manno-octulosonic acid transferase</fullName>
        <shortName evidence="10">Kdo transferase</shortName>
        <ecNumber evidence="3 10">2.4.99.12</ecNumber>
    </recommendedName>
    <alternativeName>
        <fullName evidence="6 10">Lipid IV(A) 3-deoxy-D-manno-octulosonic acid transferase</fullName>
    </alternativeName>
</protein>